<dbReference type="EMBL" id="OE841675">
    <property type="protein sequence ID" value="CAD7596769.1"/>
    <property type="molecule type" value="Genomic_DNA"/>
</dbReference>
<sequence>MIKNRLQVGGLLQNVDCIVPCDLTTNGTFSLTEATALRSRLIPRKKENSDAHESRINRGATEDSLSNSSTPSEIVKLNSRKEQVNSTDTVNVQPIEPIQCIITVEDMQLANALVVLSSTAEDGETEVRISVGELNDFFLQVIHEKVPKMNEDAHKALQKGTKNAFITLFLQNIGLLGNHLKFMQTRLEPRPPHESRSNQRQATARTLLVSFVSGWAWIDSRAVSRTKVPFSQLSRVSESGGRSTRSSVGDHQGSLLQYSLANPNLL</sequence>
<reference evidence="2" key="1">
    <citation type="submission" date="2020-11" db="EMBL/GenBank/DDBJ databases">
        <authorList>
            <person name="Tran Van P."/>
        </authorList>
    </citation>
    <scope>NUCLEOTIDE SEQUENCE</scope>
</reference>
<protein>
    <submittedName>
        <fullName evidence="2">Uncharacterized protein</fullName>
    </submittedName>
</protein>
<dbReference type="AlphaFoldDB" id="A0A7R9JZY2"/>
<feature type="region of interest" description="Disordered" evidence="1">
    <location>
        <begin position="43"/>
        <end position="81"/>
    </location>
</feature>
<gene>
    <name evidence="2" type="ORF">TGEB3V08_LOCUS6512</name>
</gene>
<feature type="compositionally biased region" description="Polar residues" evidence="1">
    <location>
        <begin position="63"/>
        <end position="72"/>
    </location>
</feature>
<proteinExistence type="predicted"/>
<name>A0A7R9JZY2_TIMGE</name>
<accession>A0A7R9JZY2</accession>
<evidence type="ECO:0000313" key="2">
    <source>
        <dbReference type="EMBL" id="CAD7596769.1"/>
    </source>
</evidence>
<evidence type="ECO:0000256" key="1">
    <source>
        <dbReference type="SAM" id="MobiDB-lite"/>
    </source>
</evidence>
<feature type="compositionally biased region" description="Basic and acidic residues" evidence="1">
    <location>
        <begin position="44"/>
        <end position="56"/>
    </location>
</feature>
<organism evidence="2">
    <name type="scientific">Timema genevievae</name>
    <name type="common">Walking stick</name>
    <dbReference type="NCBI Taxonomy" id="629358"/>
    <lineage>
        <taxon>Eukaryota</taxon>
        <taxon>Metazoa</taxon>
        <taxon>Ecdysozoa</taxon>
        <taxon>Arthropoda</taxon>
        <taxon>Hexapoda</taxon>
        <taxon>Insecta</taxon>
        <taxon>Pterygota</taxon>
        <taxon>Neoptera</taxon>
        <taxon>Polyneoptera</taxon>
        <taxon>Phasmatodea</taxon>
        <taxon>Timematodea</taxon>
        <taxon>Timematoidea</taxon>
        <taxon>Timematidae</taxon>
        <taxon>Timema</taxon>
    </lineage>
</organism>